<gene>
    <name evidence="1" type="ORF">ARMSODRAFT_667848</name>
</gene>
<proteinExistence type="predicted"/>
<dbReference type="Proteomes" id="UP000218334">
    <property type="component" value="Unassembled WGS sequence"/>
</dbReference>
<organism evidence="1 2">
    <name type="scientific">Armillaria solidipes</name>
    <dbReference type="NCBI Taxonomy" id="1076256"/>
    <lineage>
        <taxon>Eukaryota</taxon>
        <taxon>Fungi</taxon>
        <taxon>Dikarya</taxon>
        <taxon>Basidiomycota</taxon>
        <taxon>Agaricomycotina</taxon>
        <taxon>Agaricomycetes</taxon>
        <taxon>Agaricomycetidae</taxon>
        <taxon>Agaricales</taxon>
        <taxon>Marasmiineae</taxon>
        <taxon>Physalacriaceae</taxon>
        <taxon>Armillaria</taxon>
    </lineage>
</organism>
<sequence>MERLVACFVAYKRPKIPEPTSQEPVAPPGRLATFLFRSLPCYLSQSMIMQQVKHPLIHRLTHVLP</sequence>
<reference evidence="2" key="1">
    <citation type="journal article" date="2017" name="Nat. Ecol. Evol.">
        <title>Genome expansion and lineage-specific genetic innovations in the forest pathogenic fungi Armillaria.</title>
        <authorList>
            <person name="Sipos G."/>
            <person name="Prasanna A.N."/>
            <person name="Walter M.C."/>
            <person name="O'Connor E."/>
            <person name="Balint B."/>
            <person name="Krizsan K."/>
            <person name="Kiss B."/>
            <person name="Hess J."/>
            <person name="Varga T."/>
            <person name="Slot J."/>
            <person name="Riley R."/>
            <person name="Boka B."/>
            <person name="Rigling D."/>
            <person name="Barry K."/>
            <person name="Lee J."/>
            <person name="Mihaltcheva S."/>
            <person name="LaButti K."/>
            <person name="Lipzen A."/>
            <person name="Waldron R."/>
            <person name="Moloney N.M."/>
            <person name="Sperisen C."/>
            <person name="Kredics L."/>
            <person name="Vagvoelgyi C."/>
            <person name="Patrignani A."/>
            <person name="Fitzpatrick D."/>
            <person name="Nagy I."/>
            <person name="Doyle S."/>
            <person name="Anderson J.B."/>
            <person name="Grigoriev I.V."/>
            <person name="Gueldener U."/>
            <person name="Muensterkoetter M."/>
            <person name="Nagy L.G."/>
        </authorList>
    </citation>
    <scope>NUCLEOTIDE SEQUENCE [LARGE SCALE GENOMIC DNA]</scope>
    <source>
        <strain evidence="2">28-4</strain>
    </source>
</reference>
<accession>A0A2H3BE15</accession>
<evidence type="ECO:0000313" key="1">
    <source>
        <dbReference type="EMBL" id="PBK61286.1"/>
    </source>
</evidence>
<evidence type="ECO:0000313" key="2">
    <source>
        <dbReference type="Proteomes" id="UP000218334"/>
    </source>
</evidence>
<protein>
    <submittedName>
        <fullName evidence="1">Uncharacterized protein</fullName>
    </submittedName>
</protein>
<dbReference type="AlphaFoldDB" id="A0A2H3BE15"/>
<name>A0A2H3BE15_9AGAR</name>
<dbReference type="EMBL" id="KZ293477">
    <property type="protein sequence ID" value="PBK61286.1"/>
    <property type="molecule type" value="Genomic_DNA"/>
</dbReference>
<keyword evidence="2" id="KW-1185">Reference proteome</keyword>